<feature type="domain" description="TonB C-terminal" evidence="3">
    <location>
        <begin position="229"/>
        <end position="287"/>
    </location>
</feature>
<keyword evidence="2" id="KW-0812">Transmembrane</keyword>
<keyword evidence="2" id="KW-1133">Transmembrane helix</keyword>
<feature type="transmembrane region" description="Helical" evidence="2">
    <location>
        <begin position="37"/>
        <end position="57"/>
    </location>
</feature>
<organism evidence="4 5">
    <name type="scientific">Paenimyroides ceti</name>
    <dbReference type="NCBI Taxonomy" id="395087"/>
    <lineage>
        <taxon>Bacteria</taxon>
        <taxon>Pseudomonadati</taxon>
        <taxon>Bacteroidota</taxon>
        <taxon>Flavobacteriia</taxon>
        <taxon>Flavobacteriales</taxon>
        <taxon>Flavobacteriaceae</taxon>
        <taxon>Paenimyroides</taxon>
    </lineage>
</organism>
<dbReference type="Pfam" id="PF03544">
    <property type="entry name" value="TonB_C"/>
    <property type="match status" value="1"/>
</dbReference>
<protein>
    <submittedName>
        <fullName evidence="4">Energy transducer TonB</fullName>
    </submittedName>
</protein>
<evidence type="ECO:0000259" key="3">
    <source>
        <dbReference type="Pfam" id="PF03544"/>
    </source>
</evidence>
<comment type="caution">
    <text evidence="4">The sequence shown here is derived from an EMBL/GenBank/DDBJ whole genome shotgun (WGS) entry which is preliminary data.</text>
</comment>
<evidence type="ECO:0000256" key="2">
    <source>
        <dbReference type="SAM" id="Phobius"/>
    </source>
</evidence>
<dbReference type="InterPro" id="IPR037682">
    <property type="entry name" value="TonB_C"/>
</dbReference>
<dbReference type="RefSeq" id="WP_290362403.1">
    <property type="nucleotide sequence ID" value="NZ_JAUFQU010000001.1"/>
</dbReference>
<dbReference type="SUPFAM" id="SSF74653">
    <property type="entry name" value="TolA/TonB C-terminal domain"/>
    <property type="match status" value="1"/>
</dbReference>
<name>A0ABT8CPU3_9FLAO</name>
<keyword evidence="2" id="KW-0472">Membrane</keyword>
<keyword evidence="5" id="KW-1185">Reference proteome</keyword>
<evidence type="ECO:0000313" key="5">
    <source>
        <dbReference type="Proteomes" id="UP001242368"/>
    </source>
</evidence>
<dbReference type="Proteomes" id="UP001242368">
    <property type="component" value="Unassembled WGS sequence"/>
</dbReference>
<sequence>MANINILGKDWTNIVFENRNKSYGAYKLRQDSDKNTFLALIIGLGMIGSVLVISTFYNNYSSIPFTTEVPDNTGTIVTDVVFQPKKAPETALTEDNKDKTLGGSAAESVVQEKSLTDVIVKEDVNVSKQVTTAQDDFNDRITSGVKDRQANSNGQLHTDGTQTGDAEVNQGGTGSGTEVGPGTTDTSANKIHNFVQVKAEPIEGKEAFYARYINKFKATDVTGSATQIKVTLKFVVEKDGSFSNIQVINDQNGVGQEAVRVLKTMPKWKPAEQNGKAVRSTFTLPITLKVAN</sequence>
<dbReference type="EMBL" id="JAUFQU010000001">
    <property type="protein sequence ID" value="MDN3706325.1"/>
    <property type="molecule type" value="Genomic_DNA"/>
</dbReference>
<reference evidence="5" key="1">
    <citation type="journal article" date="2019" name="Int. J. Syst. Evol. Microbiol.">
        <title>The Global Catalogue of Microorganisms (GCM) 10K type strain sequencing project: providing services to taxonomists for standard genome sequencing and annotation.</title>
        <authorList>
            <consortium name="The Broad Institute Genomics Platform"/>
            <consortium name="The Broad Institute Genome Sequencing Center for Infectious Disease"/>
            <person name="Wu L."/>
            <person name="Ma J."/>
        </authorList>
    </citation>
    <scope>NUCLEOTIDE SEQUENCE [LARGE SCALE GENOMIC DNA]</scope>
    <source>
        <strain evidence="5">CECT 7184</strain>
    </source>
</reference>
<evidence type="ECO:0000313" key="4">
    <source>
        <dbReference type="EMBL" id="MDN3706325.1"/>
    </source>
</evidence>
<accession>A0ABT8CPU3</accession>
<proteinExistence type="predicted"/>
<evidence type="ECO:0000256" key="1">
    <source>
        <dbReference type="SAM" id="MobiDB-lite"/>
    </source>
</evidence>
<feature type="compositionally biased region" description="Polar residues" evidence="1">
    <location>
        <begin position="150"/>
        <end position="164"/>
    </location>
</feature>
<gene>
    <name evidence="4" type="ORF">QW060_04205</name>
</gene>
<feature type="region of interest" description="Disordered" evidence="1">
    <location>
        <begin position="139"/>
        <end position="187"/>
    </location>
</feature>
<dbReference type="Gene3D" id="3.30.1150.10">
    <property type="match status" value="1"/>
</dbReference>